<evidence type="ECO:0000313" key="2">
    <source>
        <dbReference type="EMBL" id="CRI35064.1"/>
    </source>
</evidence>
<dbReference type="AlphaFoldDB" id="A0A0K2YBI6"/>
<reference evidence="3" key="1">
    <citation type="submission" date="2014-12" db="EMBL/GenBank/DDBJ databases">
        <authorList>
            <person name="Smet A."/>
        </authorList>
    </citation>
    <scope>NUCLEOTIDE SEQUENCE [LARGE SCALE GENOMIC DNA]</scope>
</reference>
<feature type="transmembrane region" description="Helical" evidence="1">
    <location>
        <begin position="20"/>
        <end position="37"/>
    </location>
</feature>
<protein>
    <submittedName>
        <fullName evidence="2">Uncharacterized protein</fullName>
    </submittedName>
</protein>
<keyword evidence="1" id="KW-0472">Membrane</keyword>
<evidence type="ECO:0000313" key="3">
    <source>
        <dbReference type="Proteomes" id="UP000046090"/>
    </source>
</evidence>
<sequence>MSSPIHTFSFLRFFTSSKNSGVMSSLLALIVGVLLMSSRFGGYRF</sequence>
<dbReference type="EMBL" id="CDMK01000003">
    <property type="protein sequence ID" value="CRI35064.1"/>
    <property type="molecule type" value="Genomic_DNA"/>
</dbReference>
<dbReference type="Proteomes" id="UP000046090">
    <property type="component" value="Unassembled WGS sequence"/>
</dbReference>
<accession>A0A0K2YBI6</accession>
<evidence type="ECO:0000256" key="1">
    <source>
        <dbReference type="SAM" id="Phobius"/>
    </source>
</evidence>
<proteinExistence type="predicted"/>
<keyword evidence="1" id="KW-1133">Transmembrane helix</keyword>
<keyword evidence="1" id="KW-0812">Transmembrane</keyword>
<keyword evidence="3" id="KW-1185">Reference proteome</keyword>
<organism evidence="2 3">
    <name type="scientific">Helicobacter heilmannii</name>
    <dbReference type="NCBI Taxonomy" id="35817"/>
    <lineage>
        <taxon>Bacteria</taxon>
        <taxon>Pseudomonadati</taxon>
        <taxon>Campylobacterota</taxon>
        <taxon>Epsilonproteobacteria</taxon>
        <taxon>Campylobacterales</taxon>
        <taxon>Helicobacteraceae</taxon>
        <taxon>Helicobacter</taxon>
    </lineage>
</organism>
<name>A0A0K2YBI6_HELHE</name>
<gene>
    <name evidence="2" type="ORF">HHE01_00620</name>
</gene>